<evidence type="ECO:0000256" key="7">
    <source>
        <dbReference type="RuleBase" id="RU363032"/>
    </source>
</evidence>
<evidence type="ECO:0000256" key="5">
    <source>
        <dbReference type="ARBA" id="ARBA00022989"/>
    </source>
</evidence>
<feature type="transmembrane region" description="Helical" evidence="7">
    <location>
        <begin position="287"/>
        <end position="309"/>
    </location>
</feature>
<evidence type="ECO:0000256" key="1">
    <source>
        <dbReference type="ARBA" id="ARBA00004651"/>
    </source>
</evidence>
<keyword evidence="4 7" id="KW-0812">Transmembrane</keyword>
<dbReference type="GO" id="GO:0005886">
    <property type="term" value="C:plasma membrane"/>
    <property type="evidence" value="ECO:0007669"/>
    <property type="project" value="UniProtKB-SubCell"/>
</dbReference>
<reference evidence="10" key="1">
    <citation type="submission" date="2016-10" db="EMBL/GenBank/DDBJ databases">
        <authorList>
            <person name="Varghese N."/>
            <person name="Submissions S."/>
        </authorList>
    </citation>
    <scope>NUCLEOTIDE SEQUENCE [LARGE SCALE GENOMIC DNA]</scope>
    <source>
        <strain evidence="10">DSM 22951</strain>
    </source>
</reference>
<dbReference type="OrthoDB" id="9805974at2"/>
<dbReference type="Proteomes" id="UP000250028">
    <property type="component" value="Unassembled WGS sequence"/>
</dbReference>
<dbReference type="RefSeq" id="WP_109687803.1">
    <property type="nucleotide sequence ID" value="NZ_QGDN01000001.1"/>
</dbReference>
<dbReference type="InterPro" id="IPR000515">
    <property type="entry name" value="MetI-like"/>
</dbReference>
<dbReference type="CDD" id="cd06261">
    <property type="entry name" value="TM_PBP2"/>
    <property type="match status" value="1"/>
</dbReference>
<feature type="domain" description="ABC transmembrane type-1" evidence="8">
    <location>
        <begin position="91"/>
        <end position="308"/>
    </location>
</feature>
<feature type="transmembrane region" description="Helical" evidence="7">
    <location>
        <begin position="27"/>
        <end position="50"/>
    </location>
</feature>
<evidence type="ECO:0000256" key="2">
    <source>
        <dbReference type="ARBA" id="ARBA00022448"/>
    </source>
</evidence>
<keyword evidence="3" id="KW-1003">Cell membrane</keyword>
<feature type="transmembrane region" description="Helical" evidence="7">
    <location>
        <begin position="181"/>
        <end position="205"/>
    </location>
</feature>
<keyword evidence="5 7" id="KW-1133">Transmembrane helix</keyword>
<evidence type="ECO:0000256" key="4">
    <source>
        <dbReference type="ARBA" id="ARBA00022692"/>
    </source>
</evidence>
<dbReference type="PROSITE" id="PS50928">
    <property type="entry name" value="ABC_TM1"/>
    <property type="match status" value="1"/>
</dbReference>
<dbReference type="Gene3D" id="1.10.3720.10">
    <property type="entry name" value="MetI-like"/>
    <property type="match status" value="1"/>
</dbReference>
<dbReference type="PANTHER" id="PTHR43005">
    <property type="entry name" value="BLR7065 PROTEIN"/>
    <property type="match status" value="1"/>
</dbReference>
<gene>
    <name evidence="9" type="ORF">SAMN04489750_3469</name>
</gene>
<protein>
    <submittedName>
        <fullName evidence="9">Carbohydrate ABC transporter membrane protein 1, CUT1 family</fullName>
    </submittedName>
</protein>
<evidence type="ECO:0000313" key="9">
    <source>
        <dbReference type="EMBL" id="SSA36089.1"/>
    </source>
</evidence>
<evidence type="ECO:0000313" key="10">
    <source>
        <dbReference type="Proteomes" id="UP000250028"/>
    </source>
</evidence>
<comment type="similarity">
    <text evidence="7">Belongs to the binding-protein-dependent transport system permease family.</text>
</comment>
<dbReference type="Pfam" id="PF00528">
    <property type="entry name" value="BPD_transp_1"/>
    <property type="match status" value="1"/>
</dbReference>
<accession>A0A2Y9A0Q3</accession>
<keyword evidence="6 7" id="KW-0472">Membrane</keyword>
<comment type="subcellular location">
    <subcellularLocation>
        <location evidence="1 7">Cell membrane</location>
        <topology evidence="1 7">Multi-pass membrane protein</topology>
    </subcellularLocation>
</comment>
<dbReference type="GO" id="GO:0055085">
    <property type="term" value="P:transmembrane transport"/>
    <property type="evidence" value="ECO:0007669"/>
    <property type="project" value="InterPro"/>
</dbReference>
<evidence type="ECO:0000256" key="6">
    <source>
        <dbReference type="ARBA" id="ARBA00023136"/>
    </source>
</evidence>
<evidence type="ECO:0000256" key="3">
    <source>
        <dbReference type="ARBA" id="ARBA00022475"/>
    </source>
</evidence>
<dbReference type="SUPFAM" id="SSF161098">
    <property type="entry name" value="MetI-like"/>
    <property type="match status" value="1"/>
</dbReference>
<name>A0A2Y9A0Q3_9MICO</name>
<organism evidence="9 10">
    <name type="scientific">Branchiibius hedensis</name>
    <dbReference type="NCBI Taxonomy" id="672460"/>
    <lineage>
        <taxon>Bacteria</taxon>
        <taxon>Bacillati</taxon>
        <taxon>Actinomycetota</taxon>
        <taxon>Actinomycetes</taxon>
        <taxon>Micrococcales</taxon>
        <taxon>Dermacoccaceae</taxon>
        <taxon>Branchiibius</taxon>
    </lineage>
</organism>
<dbReference type="InterPro" id="IPR035906">
    <property type="entry name" value="MetI-like_sf"/>
</dbReference>
<dbReference type="AlphaFoldDB" id="A0A2Y9A0Q3"/>
<proteinExistence type="inferred from homology"/>
<feature type="transmembrane region" description="Helical" evidence="7">
    <location>
        <begin position="126"/>
        <end position="149"/>
    </location>
</feature>
<evidence type="ECO:0000259" key="8">
    <source>
        <dbReference type="PROSITE" id="PS50928"/>
    </source>
</evidence>
<sequence length="318" mass="35150">MTILINEPVTVTGAPTKKVRRRWASRALGPWLLLLPAIVVLVIGLGIPLVRQCIMAFQHYGRAQQFGKPATFNGLDNFREVFTDPDVWAVVIRSLLFCAVNVIVTMLVATAIALLMTRISTAPRIILQVCLLLAWAMPVIAAMTVWQWLFDTSYGVINWTLVHLGLTGFDQHNWLINPLSFFFVATVIVVWMSVPFVVFTLYAALTQVSDEMLEAAALDGASGLQRLRFIIYPTIRPVISIVILLQIVWDLRVFAQINYLQGVGGTVSETNLLGTFIYQLGVGNSNYGVASALALLVLLMTLIISSGYIRSLLKEAKA</sequence>
<dbReference type="EMBL" id="UESZ01000001">
    <property type="protein sequence ID" value="SSA36089.1"/>
    <property type="molecule type" value="Genomic_DNA"/>
</dbReference>
<dbReference type="PANTHER" id="PTHR43005:SF1">
    <property type="entry name" value="SPERMIDINE_PUTRESCINE TRANSPORT SYSTEM PERMEASE PROTEIN"/>
    <property type="match status" value="1"/>
</dbReference>
<keyword evidence="10" id="KW-1185">Reference proteome</keyword>
<feature type="transmembrane region" description="Helical" evidence="7">
    <location>
        <begin position="229"/>
        <end position="249"/>
    </location>
</feature>
<keyword evidence="2 7" id="KW-0813">Transport</keyword>
<feature type="transmembrane region" description="Helical" evidence="7">
    <location>
        <begin position="87"/>
        <end position="114"/>
    </location>
</feature>